<accession>A0AAD8I4D4</accession>
<evidence type="ECO:0000313" key="4">
    <source>
        <dbReference type="EMBL" id="KAK1378939.1"/>
    </source>
</evidence>
<dbReference type="PANTHER" id="PTHR31623:SF124">
    <property type="entry name" value="VINORINE SYNTHASE-RELATED"/>
    <property type="match status" value="1"/>
</dbReference>
<keyword evidence="3" id="KW-0012">Acyltransferase</keyword>
<dbReference type="EMBL" id="JAUIZM010000006">
    <property type="protein sequence ID" value="KAK1378939.1"/>
    <property type="molecule type" value="Genomic_DNA"/>
</dbReference>
<comment type="caution">
    <text evidence="4">The sequence shown here is derived from an EMBL/GenBank/DDBJ whole genome shotgun (WGS) entry which is preliminary data.</text>
</comment>
<keyword evidence="2" id="KW-0808">Transferase</keyword>
<evidence type="ECO:0000256" key="2">
    <source>
        <dbReference type="ARBA" id="ARBA00022679"/>
    </source>
</evidence>
<evidence type="ECO:0000256" key="3">
    <source>
        <dbReference type="ARBA" id="ARBA00023315"/>
    </source>
</evidence>
<dbReference type="Gene3D" id="3.30.559.10">
    <property type="entry name" value="Chloramphenicol acetyltransferase-like domain"/>
    <property type="match status" value="2"/>
</dbReference>
<gene>
    <name evidence="4" type="ORF">POM88_025683</name>
</gene>
<dbReference type="AlphaFoldDB" id="A0AAD8I4D4"/>
<dbReference type="Pfam" id="PF02458">
    <property type="entry name" value="Transferase"/>
    <property type="match status" value="1"/>
</dbReference>
<keyword evidence="5" id="KW-1185">Reference proteome</keyword>
<comment type="similarity">
    <text evidence="1">Belongs to the plant acyltransferase family.</text>
</comment>
<protein>
    <submittedName>
        <fullName evidence="4">Pelargonidin 3-o-(6-caffeoylglucoside) 5-o-(6-o-malonylglucoside) 4'''-malonyltransferase</fullName>
    </submittedName>
</protein>
<evidence type="ECO:0000313" key="5">
    <source>
        <dbReference type="Proteomes" id="UP001237642"/>
    </source>
</evidence>
<reference evidence="4" key="1">
    <citation type="submission" date="2023-02" db="EMBL/GenBank/DDBJ databases">
        <title>Genome of toxic invasive species Heracleum sosnowskyi carries increased number of genes despite the absence of recent whole-genome duplications.</title>
        <authorList>
            <person name="Schelkunov M."/>
            <person name="Shtratnikova V."/>
            <person name="Makarenko M."/>
            <person name="Klepikova A."/>
            <person name="Omelchenko D."/>
            <person name="Novikova G."/>
            <person name="Obukhova E."/>
            <person name="Bogdanov V."/>
            <person name="Penin A."/>
            <person name="Logacheva M."/>
        </authorList>
    </citation>
    <scope>NUCLEOTIDE SEQUENCE</scope>
    <source>
        <strain evidence="4">Hsosn_3</strain>
        <tissue evidence="4">Leaf</tissue>
    </source>
</reference>
<organism evidence="4 5">
    <name type="scientific">Heracleum sosnowskyi</name>
    <dbReference type="NCBI Taxonomy" id="360622"/>
    <lineage>
        <taxon>Eukaryota</taxon>
        <taxon>Viridiplantae</taxon>
        <taxon>Streptophyta</taxon>
        <taxon>Embryophyta</taxon>
        <taxon>Tracheophyta</taxon>
        <taxon>Spermatophyta</taxon>
        <taxon>Magnoliopsida</taxon>
        <taxon>eudicotyledons</taxon>
        <taxon>Gunneridae</taxon>
        <taxon>Pentapetalae</taxon>
        <taxon>asterids</taxon>
        <taxon>campanulids</taxon>
        <taxon>Apiales</taxon>
        <taxon>Apiaceae</taxon>
        <taxon>Apioideae</taxon>
        <taxon>apioid superclade</taxon>
        <taxon>Tordylieae</taxon>
        <taxon>Tordyliinae</taxon>
        <taxon>Heracleum</taxon>
    </lineage>
</organism>
<dbReference type="GO" id="GO:0016746">
    <property type="term" value="F:acyltransferase activity"/>
    <property type="evidence" value="ECO:0007669"/>
    <property type="project" value="UniProtKB-KW"/>
</dbReference>
<evidence type="ECO:0000256" key="1">
    <source>
        <dbReference type="ARBA" id="ARBA00009861"/>
    </source>
</evidence>
<dbReference type="PANTHER" id="PTHR31623">
    <property type="entry name" value="F21J9.9"/>
    <property type="match status" value="1"/>
</dbReference>
<proteinExistence type="inferred from homology"/>
<name>A0AAD8I4D4_9APIA</name>
<reference evidence="4" key="2">
    <citation type="submission" date="2023-05" db="EMBL/GenBank/DDBJ databases">
        <authorList>
            <person name="Schelkunov M.I."/>
        </authorList>
    </citation>
    <scope>NUCLEOTIDE SEQUENCE</scope>
    <source>
        <strain evidence="4">Hsosn_3</strain>
        <tissue evidence="4">Leaf</tissue>
    </source>
</reference>
<sequence>MKVDILSRELITPYTSTPPSLRDYRISLVDELSPTMNTPTILYYPFDIHTSSEENGNSNSRCNHLKKSLSKVLTRFYPLAGRYLKDACMVDCSDQGAEFVEAKVDIRLDDLISQGKDLKVELLNFLLPCPIGAVDEVTDPLLAVQVSTFACGGYAIALMTSHRIADMSTASTFISEWGIDSKLLSEGINEDRFSISSSWNSGLLFPGKTFSALHLGLSRSKENIKDHKIITKNFFFDKSAISRIREKAKVDSSSEKLPTRVQSVVAIIGKAIIDLHVANPVNPREFLITQALNMRERTNPPLPKNQCGNLYLPASAQSVASERGVEFRSLVDLLSNSVKRGIEKCKILLSTGDEGQMMIANCFHDLKNTVSKPGNFCGGSFSDLSKFSFYEADFGWGKPIWVSMANVPVSHGCFLLADKSGEGMEAWIGMNVNDMSKFENDRNIMEFTTRGKLKIDEFSSRSHIRY</sequence>
<dbReference type="Proteomes" id="UP001237642">
    <property type="component" value="Unassembled WGS sequence"/>
</dbReference>
<dbReference type="InterPro" id="IPR023213">
    <property type="entry name" value="CAT-like_dom_sf"/>
</dbReference>